<evidence type="ECO:0000256" key="1">
    <source>
        <dbReference type="SAM" id="MobiDB-lite"/>
    </source>
</evidence>
<protein>
    <submittedName>
        <fullName evidence="2">Uncharacterized protein</fullName>
    </submittedName>
</protein>
<sequence>MTPSGVYTPASVEIAVKATQERDELLSSGKVVLSLSPWGEGVTSTGVMTPPSLPTPIGQAPPGSIAPGPAPTPAVTNPVNKAK</sequence>
<feature type="region of interest" description="Disordered" evidence="1">
    <location>
        <begin position="44"/>
        <end position="83"/>
    </location>
</feature>
<evidence type="ECO:0000313" key="2">
    <source>
        <dbReference type="EMBL" id="SPF43528.1"/>
    </source>
</evidence>
<evidence type="ECO:0000313" key="3">
    <source>
        <dbReference type="Proteomes" id="UP000238916"/>
    </source>
</evidence>
<gene>
    <name evidence="2" type="ORF">SBF1_2900010</name>
</gene>
<dbReference type="AlphaFoldDB" id="A0A2U3KV50"/>
<organism evidence="2 3">
    <name type="scientific">Candidatus Desulfosporosinus infrequens</name>
    <dbReference type="NCBI Taxonomy" id="2043169"/>
    <lineage>
        <taxon>Bacteria</taxon>
        <taxon>Bacillati</taxon>
        <taxon>Bacillota</taxon>
        <taxon>Clostridia</taxon>
        <taxon>Eubacteriales</taxon>
        <taxon>Desulfitobacteriaceae</taxon>
        <taxon>Desulfosporosinus</taxon>
    </lineage>
</organism>
<reference evidence="3" key="1">
    <citation type="submission" date="2018-02" db="EMBL/GenBank/DDBJ databases">
        <authorList>
            <person name="Hausmann B."/>
        </authorList>
    </citation>
    <scope>NUCLEOTIDE SEQUENCE [LARGE SCALE GENOMIC DNA]</scope>
    <source>
        <strain evidence="3">Peat soil MAG SbF1</strain>
    </source>
</reference>
<name>A0A2U3KV50_9FIRM</name>
<accession>A0A2U3KV50</accession>
<feature type="compositionally biased region" description="Low complexity" evidence="1">
    <location>
        <begin position="56"/>
        <end position="67"/>
    </location>
</feature>
<dbReference type="EMBL" id="OMOF01000213">
    <property type="protein sequence ID" value="SPF43528.1"/>
    <property type="molecule type" value="Genomic_DNA"/>
</dbReference>
<proteinExistence type="predicted"/>
<dbReference type="Proteomes" id="UP000238916">
    <property type="component" value="Unassembled WGS sequence"/>
</dbReference>